<dbReference type="EMBL" id="PCVM01000081">
    <property type="protein sequence ID" value="PIQ73256.1"/>
    <property type="molecule type" value="Genomic_DNA"/>
</dbReference>
<feature type="binding site" evidence="2">
    <location>
        <position position="60"/>
    </location>
    <ligand>
        <name>substrate</name>
    </ligand>
</feature>
<dbReference type="SUPFAM" id="SSF64005">
    <property type="entry name" value="Undecaprenyl diphosphate synthase"/>
    <property type="match status" value="1"/>
</dbReference>
<feature type="binding site" evidence="2">
    <location>
        <position position="93"/>
    </location>
    <ligand>
        <name>substrate</name>
    </ligand>
</feature>
<accession>A0A2M6ITL0</accession>
<dbReference type="InterPro" id="IPR001441">
    <property type="entry name" value="UPP_synth-like"/>
</dbReference>
<organism evidence="3 4">
    <name type="scientific">Candidatus Roizmanbacteria bacterium CG11_big_fil_rev_8_21_14_0_20_36_8</name>
    <dbReference type="NCBI Taxonomy" id="1974856"/>
    <lineage>
        <taxon>Bacteria</taxon>
        <taxon>Candidatus Roizmaniibacteriota</taxon>
    </lineage>
</organism>
<comment type="function">
    <text evidence="2">Catalyzes the condensation of isopentenyl diphosphate (IPP) with allylic pyrophosphates generating different type of terpenoids.</text>
</comment>
<dbReference type="Proteomes" id="UP000231056">
    <property type="component" value="Unassembled WGS sequence"/>
</dbReference>
<feature type="active site" description="Proton acceptor" evidence="2">
    <location>
        <position position="92"/>
    </location>
</feature>
<dbReference type="InterPro" id="IPR036424">
    <property type="entry name" value="UPP_synth-like_sf"/>
</dbReference>
<proteinExistence type="inferred from homology"/>
<dbReference type="HAMAP" id="MF_01139">
    <property type="entry name" value="ISPT"/>
    <property type="match status" value="1"/>
</dbReference>
<keyword evidence="2" id="KW-0460">Magnesium</keyword>
<evidence type="ECO:0000256" key="1">
    <source>
        <dbReference type="ARBA" id="ARBA00022679"/>
    </source>
</evidence>
<evidence type="ECO:0000256" key="2">
    <source>
        <dbReference type="HAMAP-Rule" id="MF_01139"/>
    </source>
</evidence>
<feature type="active site" evidence="2">
    <location>
        <position position="43"/>
    </location>
</feature>
<comment type="similarity">
    <text evidence="2">Belongs to the UPP synthase family.</text>
</comment>
<dbReference type="PROSITE" id="PS01066">
    <property type="entry name" value="UPP_SYNTHASE"/>
    <property type="match status" value="1"/>
</dbReference>
<feature type="binding site" evidence="2">
    <location>
        <position position="208"/>
    </location>
    <ligand>
        <name>substrate</name>
    </ligand>
</feature>
<sequence>MKSCGLTQTSTTYVYNTIIESIRNILISMSKNLLPKHIAIIPDGNRRWAKSRGKSALEGHKFAIEQTMSKLFDTIQELEIPFCTIWLLSPENFVKRSKGEVKNLLFLLKFFLKKKIKELDRKGIRLKVIGNMHDLPKDIQDELNKAIETTKSNSKTTITFAINYGGRDEIIRTINKILKNNKSDSLNSETFSEYLDTKEIPDPDLIIRTGGEKRTSGFLPWQSEYSEYIFLDTLFPDFTQKALRDCVDEYLKRMRRFGK</sequence>
<feature type="binding site" evidence="2">
    <location>
        <begin position="89"/>
        <end position="91"/>
    </location>
    <ligand>
        <name>substrate</name>
    </ligand>
</feature>
<feature type="binding site" evidence="2">
    <location>
        <position position="96"/>
    </location>
    <ligand>
        <name>substrate</name>
    </ligand>
</feature>
<dbReference type="GO" id="GO:0016094">
    <property type="term" value="P:polyprenol biosynthetic process"/>
    <property type="evidence" value="ECO:0007669"/>
    <property type="project" value="TreeGrafter"/>
</dbReference>
<gene>
    <name evidence="3" type="primary">uppS</name>
    <name evidence="3" type="ORF">COV58_03520</name>
</gene>
<comment type="subunit">
    <text evidence="2">Homodimer.</text>
</comment>
<dbReference type="NCBIfam" id="TIGR00055">
    <property type="entry name" value="uppS"/>
    <property type="match status" value="1"/>
</dbReference>
<feature type="binding site" evidence="2">
    <location>
        <begin position="214"/>
        <end position="216"/>
    </location>
    <ligand>
        <name>substrate</name>
    </ligand>
</feature>
<dbReference type="CDD" id="cd00475">
    <property type="entry name" value="Cis_IPPS"/>
    <property type="match status" value="1"/>
</dbReference>
<name>A0A2M6ITL0_9BACT</name>
<comment type="caution">
    <text evidence="2">Lacks conserved residue(s) required for the propagation of feature annotation.</text>
</comment>
<evidence type="ECO:0000313" key="3">
    <source>
        <dbReference type="EMBL" id="PIQ73256.1"/>
    </source>
</evidence>
<protein>
    <recommendedName>
        <fullName evidence="2">Isoprenyl transferase</fullName>
        <ecNumber evidence="2">2.5.1.-</ecNumber>
    </recommendedName>
</protein>
<comment type="cofactor">
    <cofactor evidence="2">
        <name>Mg(2+)</name>
        <dbReference type="ChEBI" id="CHEBI:18420"/>
    </cofactor>
    <text evidence="2">Binds 2 magnesium ions per subunit.</text>
</comment>
<dbReference type="Gene3D" id="3.40.1180.10">
    <property type="entry name" value="Decaprenyl diphosphate synthase-like"/>
    <property type="match status" value="1"/>
</dbReference>
<dbReference type="AlphaFoldDB" id="A0A2M6ITL0"/>
<dbReference type="EC" id="2.5.1.-" evidence="2"/>
<dbReference type="GO" id="GO:0000287">
    <property type="term" value="F:magnesium ion binding"/>
    <property type="evidence" value="ECO:0007669"/>
    <property type="project" value="UniProtKB-UniRule"/>
</dbReference>
<dbReference type="Pfam" id="PF01255">
    <property type="entry name" value="Prenyltransf"/>
    <property type="match status" value="1"/>
</dbReference>
<feature type="binding site" evidence="2">
    <location>
        <position position="48"/>
    </location>
    <ligand>
        <name>substrate</name>
    </ligand>
</feature>
<feature type="binding site" evidence="2">
    <location>
        <begin position="44"/>
        <end position="47"/>
    </location>
    <ligand>
        <name>substrate</name>
    </ligand>
</feature>
<keyword evidence="1 2" id="KW-0808">Transferase</keyword>
<dbReference type="GO" id="GO:0045547">
    <property type="term" value="F:ditrans,polycis-polyprenyl diphosphate synthase [(2E,6E)-farnesyl diphosphate specific] activity"/>
    <property type="evidence" value="ECO:0007669"/>
    <property type="project" value="TreeGrafter"/>
</dbReference>
<feature type="binding site" evidence="2">
    <location>
        <position position="43"/>
    </location>
    <ligand>
        <name>Mg(2+)</name>
        <dbReference type="ChEBI" id="CHEBI:18420"/>
    </ligand>
</feature>
<dbReference type="PANTHER" id="PTHR10291">
    <property type="entry name" value="DEHYDRODOLICHYL DIPHOSPHATE SYNTHASE FAMILY MEMBER"/>
    <property type="match status" value="1"/>
</dbReference>
<comment type="caution">
    <text evidence="3">The sequence shown here is derived from an EMBL/GenBank/DDBJ whole genome shotgun (WGS) entry which is preliminary data.</text>
</comment>
<dbReference type="PANTHER" id="PTHR10291:SF0">
    <property type="entry name" value="DEHYDRODOLICHYL DIPHOSPHATE SYNTHASE 2"/>
    <property type="match status" value="1"/>
</dbReference>
<dbReference type="InterPro" id="IPR018520">
    <property type="entry name" value="UPP_synth-like_CS"/>
</dbReference>
<feature type="binding site" evidence="2">
    <location>
        <position position="227"/>
    </location>
    <ligand>
        <name>Mg(2+)</name>
        <dbReference type="ChEBI" id="CHEBI:18420"/>
    </ligand>
</feature>
<evidence type="ECO:0000313" key="4">
    <source>
        <dbReference type="Proteomes" id="UP000231056"/>
    </source>
</evidence>
<reference evidence="3 4" key="1">
    <citation type="submission" date="2017-09" db="EMBL/GenBank/DDBJ databases">
        <title>Depth-based differentiation of microbial function through sediment-hosted aquifers and enrichment of novel symbionts in the deep terrestrial subsurface.</title>
        <authorList>
            <person name="Probst A.J."/>
            <person name="Ladd B."/>
            <person name="Jarett J.K."/>
            <person name="Geller-Mcgrath D.E."/>
            <person name="Sieber C.M."/>
            <person name="Emerson J.B."/>
            <person name="Anantharaman K."/>
            <person name="Thomas B.C."/>
            <person name="Malmstrom R."/>
            <person name="Stieglmeier M."/>
            <person name="Klingl A."/>
            <person name="Woyke T."/>
            <person name="Ryan C.M."/>
            <person name="Banfield J.F."/>
        </authorList>
    </citation>
    <scope>NUCLEOTIDE SEQUENCE [LARGE SCALE GENOMIC DNA]</scope>
    <source>
        <strain evidence="3">CG11_big_fil_rev_8_21_14_0_20_36_8</strain>
    </source>
</reference>
<keyword evidence="2" id="KW-0479">Metal-binding</keyword>